<evidence type="ECO:0000313" key="3">
    <source>
        <dbReference type="Proteomes" id="UP000185192"/>
    </source>
</evidence>
<dbReference type="Proteomes" id="UP000185192">
    <property type="component" value="Unassembled WGS sequence"/>
</dbReference>
<evidence type="ECO:0000313" key="2">
    <source>
        <dbReference type="EMBL" id="SIN93662.1"/>
    </source>
</evidence>
<dbReference type="AlphaFoldDB" id="A0A1N6FEH7"/>
<name>A0A1N6FEH7_9SPHN</name>
<sequence>MNSLLLYVAAFLALITMLIHSIVGEKRLISPLVNSNDGIMAQNLAKQVLRFAWHFMTLLGLIAVYVLFDAARSFPAVDRVLLLLTGTVFLVAGVYDAIVTRGKHIGWPFLAGIGVLTLIALYI</sequence>
<protein>
    <submittedName>
        <fullName evidence="2">Uncharacterized protein</fullName>
    </submittedName>
</protein>
<keyword evidence="1" id="KW-0472">Membrane</keyword>
<keyword evidence="1" id="KW-0812">Transmembrane</keyword>
<feature type="transmembrane region" description="Helical" evidence="1">
    <location>
        <begin position="48"/>
        <end position="68"/>
    </location>
</feature>
<dbReference type="RefSeq" id="WP_084192685.1">
    <property type="nucleotide sequence ID" value="NZ_FSQW01000002.1"/>
</dbReference>
<organism evidence="2 3">
    <name type="scientific">Parasphingorhabdus marina DSM 22363</name>
    <dbReference type="NCBI Taxonomy" id="1123272"/>
    <lineage>
        <taxon>Bacteria</taxon>
        <taxon>Pseudomonadati</taxon>
        <taxon>Pseudomonadota</taxon>
        <taxon>Alphaproteobacteria</taxon>
        <taxon>Sphingomonadales</taxon>
        <taxon>Sphingomonadaceae</taxon>
        <taxon>Parasphingorhabdus</taxon>
    </lineage>
</organism>
<feature type="transmembrane region" description="Helical" evidence="1">
    <location>
        <begin position="105"/>
        <end position="122"/>
    </location>
</feature>
<feature type="transmembrane region" description="Helical" evidence="1">
    <location>
        <begin position="80"/>
        <end position="99"/>
    </location>
</feature>
<keyword evidence="3" id="KW-1185">Reference proteome</keyword>
<evidence type="ECO:0000256" key="1">
    <source>
        <dbReference type="SAM" id="Phobius"/>
    </source>
</evidence>
<gene>
    <name evidence="2" type="ORF">SAMN02745824_2361</name>
</gene>
<dbReference type="OrthoDB" id="5005871at2"/>
<accession>A0A1N6FEH7</accession>
<dbReference type="STRING" id="1123272.SAMN02745824_2361"/>
<proteinExistence type="predicted"/>
<dbReference type="EMBL" id="FSQW01000002">
    <property type="protein sequence ID" value="SIN93662.1"/>
    <property type="molecule type" value="Genomic_DNA"/>
</dbReference>
<keyword evidence="1" id="KW-1133">Transmembrane helix</keyword>
<reference evidence="3" key="1">
    <citation type="submission" date="2016-11" db="EMBL/GenBank/DDBJ databases">
        <authorList>
            <person name="Varghese N."/>
            <person name="Submissions S."/>
        </authorList>
    </citation>
    <scope>NUCLEOTIDE SEQUENCE [LARGE SCALE GENOMIC DNA]</scope>
    <source>
        <strain evidence="3">DSM 22363</strain>
    </source>
</reference>